<accession>A0A9D2N257</accession>
<reference evidence="2" key="1">
    <citation type="journal article" date="2021" name="PeerJ">
        <title>Extensive microbial diversity within the chicken gut microbiome revealed by metagenomics and culture.</title>
        <authorList>
            <person name="Gilroy R."/>
            <person name="Ravi A."/>
            <person name="Getino M."/>
            <person name="Pursley I."/>
            <person name="Horton D.L."/>
            <person name="Alikhan N.F."/>
            <person name="Baker D."/>
            <person name="Gharbi K."/>
            <person name="Hall N."/>
            <person name="Watson M."/>
            <person name="Adriaenssens E.M."/>
            <person name="Foster-Nyarko E."/>
            <person name="Jarju S."/>
            <person name="Secka A."/>
            <person name="Antonio M."/>
            <person name="Oren A."/>
            <person name="Chaudhuri R.R."/>
            <person name="La Ragione R."/>
            <person name="Hildebrand F."/>
            <person name="Pallen M.J."/>
        </authorList>
    </citation>
    <scope>NUCLEOTIDE SEQUENCE</scope>
    <source>
        <strain evidence="2">CHK180-15479</strain>
    </source>
</reference>
<protein>
    <submittedName>
        <fullName evidence="2">CoA transferase</fullName>
    </submittedName>
</protein>
<dbReference type="Gene3D" id="3.40.50.10540">
    <property type="entry name" value="Crotonobetainyl-coa:carnitine coa-transferase, domain 1"/>
    <property type="match status" value="1"/>
</dbReference>
<dbReference type="InterPro" id="IPR044855">
    <property type="entry name" value="CoA-Trfase_III_dom3_sf"/>
</dbReference>
<name>A0A9D2N257_9FIRM</name>
<comment type="caution">
    <text evidence="2">The sequence shown here is derived from an EMBL/GenBank/DDBJ whole genome shotgun (WGS) entry which is preliminary data.</text>
</comment>
<dbReference type="Pfam" id="PF02515">
    <property type="entry name" value="CoA_transf_3"/>
    <property type="match status" value="1"/>
</dbReference>
<dbReference type="GO" id="GO:0008410">
    <property type="term" value="F:CoA-transferase activity"/>
    <property type="evidence" value="ECO:0007669"/>
    <property type="project" value="TreeGrafter"/>
</dbReference>
<evidence type="ECO:0000313" key="3">
    <source>
        <dbReference type="Proteomes" id="UP000823910"/>
    </source>
</evidence>
<dbReference type="InterPro" id="IPR050483">
    <property type="entry name" value="CoA-transferase_III_domain"/>
</dbReference>
<proteinExistence type="predicted"/>
<dbReference type="PANTHER" id="PTHR48207">
    <property type="entry name" value="SUCCINATE--HYDROXYMETHYLGLUTARATE COA-TRANSFERASE"/>
    <property type="match status" value="1"/>
</dbReference>
<dbReference type="SUPFAM" id="SSF89796">
    <property type="entry name" value="CoA-transferase family III (CaiB/BaiF)"/>
    <property type="match status" value="1"/>
</dbReference>
<dbReference type="InterPro" id="IPR023606">
    <property type="entry name" value="CoA-Trfase_III_dom_1_sf"/>
</dbReference>
<gene>
    <name evidence="2" type="ORF">H9704_08565</name>
</gene>
<reference evidence="2" key="2">
    <citation type="submission" date="2021-04" db="EMBL/GenBank/DDBJ databases">
        <authorList>
            <person name="Gilroy R."/>
        </authorList>
    </citation>
    <scope>NUCLEOTIDE SEQUENCE</scope>
    <source>
        <strain evidence="2">CHK180-15479</strain>
    </source>
</reference>
<evidence type="ECO:0000313" key="2">
    <source>
        <dbReference type="EMBL" id="HJC06191.1"/>
    </source>
</evidence>
<dbReference type="InterPro" id="IPR003673">
    <property type="entry name" value="CoA-Trfase_fam_III"/>
</dbReference>
<keyword evidence="1 2" id="KW-0808">Transferase</keyword>
<organism evidence="2 3">
    <name type="scientific">Candidatus Enterocloster excrementipullorum</name>
    <dbReference type="NCBI Taxonomy" id="2838559"/>
    <lineage>
        <taxon>Bacteria</taxon>
        <taxon>Bacillati</taxon>
        <taxon>Bacillota</taxon>
        <taxon>Clostridia</taxon>
        <taxon>Lachnospirales</taxon>
        <taxon>Lachnospiraceae</taxon>
        <taxon>Enterocloster</taxon>
    </lineage>
</organism>
<evidence type="ECO:0000256" key="1">
    <source>
        <dbReference type="ARBA" id="ARBA00022679"/>
    </source>
</evidence>
<dbReference type="Proteomes" id="UP000823910">
    <property type="component" value="Unassembled WGS sequence"/>
</dbReference>
<dbReference type="AlphaFoldDB" id="A0A9D2N257"/>
<dbReference type="EMBL" id="DWWT01000039">
    <property type="protein sequence ID" value="HJC06191.1"/>
    <property type="molecule type" value="Genomic_DNA"/>
</dbReference>
<dbReference type="Gene3D" id="3.30.1540.10">
    <property type="entry name" value="formyl-coa transferase, domain 3"/>
    <property type="match status" value="1"/>
</dbReference>
<sequence length="406" mass="44612">MSKPLEGFRILDFTQFMSGPMCTLLLSDFGAEVIKIENPPLGDATRYGAIVDNGVSGHFATRNRGKKSIVMNMKDEKQKELFLELLKTADAVVENYKPGTMEKFGLSFEKMQEVNPKIVLTSISGYGQEGPYASHGAFDQTIQAESGVMSVTGFPGTDPVKCGVPIADYCGGLCGCIGTLMAMLEAQRTGHGRHVDVSMMDAMIFCLENSMTTYLRNGVIPEQTGNGYASSAPIGAYKCRDGVPLMISVSTDSLWQSFCRAVDRPDWAADESLATMTQRANRRAEVDAMVAELFSHYDSEELARRMQEAKMVYGKVNNLAAVAEHPQVAFRKTMVNASYPNGVSFTVPGSPILMSGMERQMEYEAVPLGYNTIEVLKEVADEDKVHEIFDPVLKNVEETIKTRYGK</sequence>
<dbReference type="PANTHER" id="PTHR48207:SF3">
    <property type="entry name" value="SUCCINATE--HYDROXYMETHYLGLUTARATE COA-TRANSFERASE"/>
    <property type="match status" value="1"/>
</dbReference>